<dbReference type="SUPFAM" id="SSF51445">
    <property type="entry name" value="(Trans)glycosidases"/>
    <property type="match status" value="1"/>
</dbReference>
<evidence type="ECO:0000256" key="5">
    <source>
        <dbReference type="ARBA" id="ARBA00023277"/>
    </source>
</evidence>
<comment type="catalytic activity">
    <reaction evidence="1">
        <text>Endohydrolysis of (1-&gt;4)-beta-D-glucosidic linkages in cellulose, lichenin and cereal beta-D-glucans.</text>
        <dbReference type="EC" id="3.2.1.4"/>
    </reaction>
</comment>
<evidence type="ECO:0000256" key="6">
    <source>
        <dbReference type="ARBA" id="ARBA00023295"/>
    </source>
</evidence>
<dbReference type="PANTHER" id="PTHR35923">
    <property type="entry name" value="MAJOR EXTRACELLULAR ENDOGLUCANASE"/>
    <property type="match status" value="1"/>
</dbReference>
<reference evidence="10" key="1">
    <citation type="journal article" date="2020" name="mSystems">
        <title>Genome- and Community-Level Interaction Insights into Carbon Utilization and Element Cycling Functions of Hydrothermarchaeota in Hydrothermal Sediment.</title>
        <authorList>
            <person name="Zhou Z."/>
            <person name="Liu Y."/>
            <person name="Xu W."/>
            <person name="Pan J."/>
            <person name="Luo Z.H."/>
            <person name="Li M."/>
        </authorList>
    </citation>
    <scope>NUCLEOTIDE SEQUENCE [LARGE SCALE GENOMIC DNA]</scope>
    <source>
        <strain evidence="10">SpSt-132</strain>
    </source>
</reference>
<keyword evidence="6 8" id="KW-0326">Glycosidase</keyword>
<sequence length="359" mass="41340">MVQFILFTLISLLMLGCGPKYTAKNGTVYKDGTPLPLYGVNWFGFETCDCAPHGLWSGRSIEDILSQLKALGFNAIRLPVGPEVLRNNCITPSWVKVGEPNYPEEPFDGLKYFLSKAKDEGFYVLLDLHTFKCDLINKKLPGMPFDPNRGYTKEDWLSDLRRMARLSLEFSNIFAIDLFNEPYLLTWEQWSSLVKEGGMEVLRINPRVLISVNGVGDLSYNGGYGTYWGENLTLAVDHLGLGDRIIYMPHVYGPSVHYQSYFNDPNFPENMPTIWNIHFGHLTEKGIPWGVGEFGGWYEDKDKTWQDRFVDYLKEKRVKIWFYWSLNPDSEDTGGILQEDWKTPVEDKINLLKRLMDVK</sequence>
<evidence type="ECO:0000256" key="3">
    <source>
        <dbReference type="ARBA" id="ARBA00022801"/>
    </source>
</evidence>
<dbReference type="AlphaFoldDB" id="A0A7C2VGH0"/>
<keyword evidence="7" id="KW-0624">Polysaccharide degradation</keyword>
<organism evidence="10">
    <name type="scientific">Hydrogenobacter sp</name>
    <dbReference type="NCBI Taxonomy" id="2152829"/>
    <lineage>
        <taxon>Bacteria</taxon>
        <taxon>Pseudomonadati</taxon>
        <taxon>Aquificota</taxon>
        <taxon>Aquificia</taxon>
        <taxon>Aquificales</taxon>
        <taxon>Aquificaceae</taxon>
        <taxon>Hydrogenobacter</taxon>
    </lineage>
</organism>
<dbReference type="InterPro" id="IPR001547">
    <property type="entry name" value="Glyco_hydro_5"/>
</dbReference>
<evidence type="ECO:0000313" key="10">
    <source>
        <dbReference type="EMBL" id="HEW45296.1"/>
    </source>
</evidence>
<comment type="similarity">
    <text evidence="8">Belongs to the glycosyl hydrolase 5 (cellulase A) family.</text>
</comment>
<feature type="domain" description="Glycoside hydrolase family 5" evidence="9">
    <location>
        <begin position="39"/>
        <end position="329"/>
    </location>
</feature>
<dbReference type="PANTHER" id="PTHR35923:SF2">
    <property type="entry name" value="ENDOGLUCANASE"/>
    <property type="match status" value="1"/>
</dbReference>
<comment type="caution">
    <text evidence="10">The sequence shown here is derived from an EMBL/GenBank/DDBJ whole genome shotgun (WGS) entry which is preliminary data.</text>
</comment>
<dbReference type="EMBL" id="DSFP01000022">
    <property type="protein sequence ID" value="HEW45296.1"/>
    <property type="molecule type" value="Genomic_DNA"/>
</dbReference>
<dbReference type="Pfam" id="PF00150">
    <property type="entry name" value="Cellulase"/>
    <property type="match status" value="1"/>
</dbReference>
<dbReference type="GO" id="GO:0030245">
    <property type="term" value="P:cellulose catabolic process"/>
    <property type="evidence" value="ECO:0007669"/>
    <property type="project" value="UniProtKB-KW"/>
</dbReference>
<proteinExistence type="inferred from homology"/>
<evidence type="ECO:0000259" key="9">
    <source>
        <dbReference type="Pfam" id="PF00150"/>
    </source>
</evidence>
<evidence type="ECO:0000256" key="2">
    <source>
        <dbReference type="ARBA" id="ARBA00012601"/>
    </source>
</evidence>
<evidence type="ECO:0000256" key="7">
    <source>
        <dbReference type="ARBA" id="ARBA00023326"/>
    </source>
</evidence>
<dbReference type="EC" id="3.2.1.4" evidence="2"/>
<keyword evidence="3 8" id="KW-0378">Hydrolase</keyword>
<dbReference type="InterPro" id="IPR017853">
    <property type="entry name" value="GH"/>
</dbReference>
<gene>
    <name evidence="10" type="ORF">ENO47_01290</name>
</gene>
<keyword evidence="5" id="KW-0119">Carbohydrate metabolism</keyword>
<dbReference type="GO" id="GO:0008810">
    <property type="term" value="F:cellulase activity"/>
    <property type="evidence" value="ECO:0007669"/>
    <property type="project" value="UniProtKB-EC"/>
</dbReference>
<keyword evidence="4" id="KW-0136">Cellulose degradation</keyword>
<evidence type="ECO:0000256" key="4">
    <source>
        <dbReference type="ARBA" id="ARBA00023001"/>
    </source>
</evidence>
<evidence type="ECO:0000256" key="1">
    <source>
        <dbReference type="ARBA" id="ARBA00000966"/>
    </source>
</evidence>
<evidence type="ECO:0000256" key="8">
    <source>
        <dbReference type="RuleBase" id="RU361153"/>
    </source>
</evidence>
<name>A0A7C2VGH0_9AQUI</name>
<accession>A0A7C2VGH0</accession>
<protein>
    <recommendedName>
        <fullName evidence="2">cellulase</fullName>
        <ecNumber evidence="2">3.2.1.4</ecNumber>
    </recommendedName>
</protein>
<dbReference type="Gene3D" id="3.20.20.80">
    <property type="entry name" value="Glycosidases"/>
    <property type="match status" value="1"/>
</dbReference>